<reference evidence="2" key="1">
    <citation type="submission" date="2017-02" db="UniProtKB">
        <authorList>
            <consortium name="WormBaseParasite"/>
        </authorList>
    </citation>
    <scope>IDENTIFICATION</scope>
</reference>
<evidence type="ECO:0000313" key="2">
    <source>
        <dbReference type="WBParaSite" id="TTAC_0000306101-mRNA-1"/>
    </source>
</evidence>
<dbReference type="WBParaSite" id="TTAC_0000306101-mRNA-1">
    <property type="protein sequence ID" value="TTAC_0000306101-mRNA-1"/>
    <property type="gene ID" value="TTAC_0000306101"/>
</dbReference>
<dbReference type="AlphaFoldDB" id="A0A0R3WQM1"/>
<feature type="region of interest" description="Disordered" evidence="1">
    <location>
        <begin position="229"/>
        <end position="267"/>
    </location>
</feature>
<dbReference type="PANTHER" id="PTHR46350">
    <property type="entry name" value="RAS LIKE FAMILY 10 MEMBER B-RELATED"/>
    <property type="match status" value="1"/>
</dbReference>
<dbReference type="InterPro" id="IPR052661">
    <property type="entry name" value="Ras-like_GTPase_Reg"/>
</dbReference>
<organism evidence="2">
    <name type="scientific">Hydatigena taeniaeformis</name>
    <name type="common">Feline tapeworm</name>
    <name type="synonym">Taenia taeniaeformis</name>
    <dbReference type="NCBI Taxonomy" id="6205"/>
    <lineage>
        <taxon>Eukaryota</taxon>
        <taxon>Metazoa</taxon>
        <taxon>Spiralia</taxon>
        <taxon>Lophotrochozoa</taxon>
        <taxon>Platyhelminthes</taxon>
        <taxon>Cestoda</taxon>
        <taxon>Eucestoda</taxon>
        <taxon>Cyclophyllidea</taxon>
        <taxon>Taeniidae</taxon>
        <taxon>Hydatigera</taxon>
    </lineage>
</organism>
<sequence>MLVLNPSYQLESHSLLQCRSNSEDIPTRKISSHGGDRASNLCKAGGVQSSLKTAQGGKRASSTPKKLYFRIENNVFYDPVSEKRRGCHARRVTKRKDRRCNATRKEKRESRFRLLCAFHNASNPNAVVDMAASDPILNARHLSDDGTARLASWIANERTPGPAKLEPRGNTSWVANVKAWTKTATCGRSCAAMGDESKNQLKREMAETSKTQLKSHLDLSHVKSNFSALRFAPPQPTPLTSPSVRSRSVKPNVGTETHYESSEEIGSDLPLPDLPKNPFESVIINIPVLGFKRCGKTSLLNSLVQTGPTRFTTSSSRTPTYYYPMVIFNYQVFNFRLIDCPMMLQNFPLSTLDAWTDFRGWGLHVADFFILVFDITCELSFQYMKLLREQILAANMNVPMVIVANKIDLLKDSSSTGTPHQSLTATSLLLQRSARYNGRVSSRNHLDGSVNLEDSSYASGAPPISFLPHSHASVGFCHRMAFRRDVALLVKKHWKGCVLVECSALYNFNTLAILREVLRFVQYRQCSQKLSTAQTAQAVWQRNQCRVL</sequence>
<dbReference type="SUPFAM" id="SSF52540">
    <property type="entry name" value="P-loop containing nucleoside triphosphate hydrolases"/>
    <property type="match status" value="1"/>
</dbReference>
<accession>A0A0R3WQM1</accession>
<dbReference type="GO" id="GO:0003924">
    <property type="term" value="F:GTPase activity"/>
    <property type="evidence" value="ECO:0007669"/>
    <property type="project" value="InterPro"/>
</dbReference>
<protein>
    <submittedName>
        <fullName evidence="2">GTP-binding protein</fullName>
    </submittedName>
</protein>
<dbReference type="GO" id="GO:0005525">
    <property type="term" value="F:GTP binding"/>
    <property type="evidence" value="ECO:0007669"/>
    <property type="project" value="InterPro"/>
</dbReference>
<dbReference type="InterPro" id="IPR027417">
    <property type="entry name" value="P-loop_NTPase"/>
</dbReference>
<name>A0A0R3WQM1_HYDTA</name>
<dbReference type="PANTHER" id="PTHR46350:SF2">
    <property type="entry name" value="RAS LIKE FAMILY 10 MEMBER B"/>
    <property type="match status" value="1"/>
</dbReference>
<dbReference type="InterPro" id="IPR001806">
    <property type="entry name" value="Small_GTPase"/>
</dbReference>
<evidence type="ECO:0000256" key="1">
    <source>
        <dbReference type="SAM" id="MobiDB-lite"/>
    </source>
</evidence>
<dbReference type="Gene3D" id="3.40.50.300">
    <property type="entry name" value="P-loop containing nucleotide triphosphate hydrolases"/>
    <property type="match status" value="1"/>
</dbReference>
<proteinExistence type="predicted"/>
<dbReference type="Pfam" id="PF00071">
    <property type="entry name" value="Ras"/>
    <property type="match status" value="1"/>
</dbReference>
<dbReference type="STRING" id="6205.A0A0R3WQM1"/>